<dbReference type="Pfam" id="PF05170">
    <property type="entry name" value="AsmA"/>
    <property type="match status" value="1"/>
</dbReference>
<dbReference type="GO" id="GO:0005886">
    <property type="term" value="C:plasma membrane"/>
    <property type="evidence" value="ECO:0007669"/>
    <property type="project" value="TreeGrafter"/>
</dbReference>
<evidence type="ECO:0000256" key="1">
    <source>
        <dbReference type="SAM" id="MobiDB-lite"/>
    </source>
</evidence>
<organism evidence="3 4">
    <name type="scientific">Paramagnetospirillum caucaseum</name>
    <dbReference type="NCBI Taxonomy" id="1244869"/>
    <lineage>
        <taxon>Bacteria</taxon>
        <taxon>Pseudomonadati</taxon>
        <taxon>Pseudomonadota</taxon>
        <taxon>Alphaproteobacteria</taxon>
        <taxon>Rhodospirillales</taxon>
        <taxon>Magnetospirillaceae</taxon>
        <taxon>Paramagnetospirillum</taxon>
    </lineage>
</organism>
<dbReference type="InterPro" id="IPR007844">
    <property type="entry name" value="AsmA"/>
</dbReference>
<dbReference type="EMBL" id="AONQ01000009">
    <property type="protein sequence ID" value="EME71088.1"/>
    <property type="molecule type" value="Genomic_DNA"/>
</dbReference>
<gene>
    <name evidence="3" type="ORF">H261_04982</name>
</gene>
<feature type="domain" description="AsmA" evidence="2">
    <location>
        <begin position="488"/>
        <end position="768"/>
    </location>
</feature>
<protein>
    <recommendedName>
        <fullName evidence="2">AsmA domain-containing protein</fullName>
    </recommendedName>
</protein>
<name>M3AE68_9PROT</name>
<reference evidence="3 4" key="1">
    <citation type="journal article" date="2014" name="Genome Announc.">
        <title>Draft Genome Sequence of Magnetospirillum sp. Strain SO-1, a Freshwater Magnetotactic Bacterium Isolated from the Ol'khovka River, Russia.</title>
        <authorList>
            <person name="Grouzdev D.S."/>
            <person name="Dziuba M.V."/>
            <person name="Sukhacheva M.S."/>
            <person name="Mardanov A.V."/>
            <person name="Beletskiy A.V."/>
            <person name="Kuznetsov B.B."/>
            <person name="Skryabin K.G."/>
        </authorList>
    </citation>
    <scope>NUCLEOTIDE SEQUENCE [LARGE SCALE GENOMIC DNA]</scope>
    <source>
        <strain evidence="3 4">SO-1</strain>
    </source>
</reference>
<evidence type="ECO:0000313" key="4">
    <source>
        <dbReference type="Proteomes" id="UP000011744"/>
    </source>
</evidence>
<dbReference type="GO" id="GO:0090313">
    <property type="term" value="P:regulation of protein targeting to membrane"/>
    <property type="evidence" value="ECO:0007669"/>
    <property type="project" value="TreeGrafter"/>
</dbReference>
<proteinExistence type="predicted"/>
<sequence length="874" mass="88952">MRPPLSRLPVSPPAAIAAAIAAGGLALVLAAPVLMDGDAWRGRIEAEASALAGRKVTVAGPITLRILPSPAVTLAAVAVEDAAALDRVRLGLSLGALLAGRPELDDIRIEGGRMGPLDGLTLRASATGEAFTLGGGGRLWGKPATLEASGRRPGGALKATLTLPTLESSAGFEGTIGKGGLNGKLELSLASLSRTAGSDQLPDAPLSAQAGLRLSPDELVVSDLGVILGESTITGSVVASLTGAPALMDIALRADSFDLDARRTPAPAAVPVPAKVPASVATSPQAPQPQAAPAASQPFELPHNLAANLDFGIGRLIWRGQTVSNIQLNALLEGGRLTLSQASARLPGGGAVKLTGALATPEGRPRFDGELKADSRNLPELRKLLGLGSAATPVKARLESKVRLADNRLSLNALTLDLDERRITGMVGAGLMLPMPLKAELGLSGLAFGFDGTLDGGKVAGDASLRAAGYAQAIRAVAPGYRPRGNGELAITSRIEGGDGLLTFNDLRAKAGDAAISGTASLSLGEQPRLTASLSGNAIALDPFLAAEGKDKAEEPKPRRRAGHAAPPPPPVVPAAASSDTGWSRTPLDLGWLRDLDADLSLDAKALSLSGWRLDQPRLHVGLTRGVADLDRLSGRLLGGELAAAARLSANAVTLSASLSGADLAQVKPASGGLRLEKGRMAGEMRLAAAGTSPAALVSSLAGNGRLEVADGEVSGFDLAAMDSRMRNIENLGSLLGLVQAGLSGGRSRFSSLSGTFAADRGIVASRDLALVAEGGGATGIATIDLPKETISSKFAFRLAAPDAPALGLRLEGRLAAPVKAVDVNDLQRWLVEKGLGKAFNPKGAGENSDAPRKFKAGDALRGLFSTFGRKKAE</sequence>
<dbReference type="STRING" id="1244869.H261_04982"/>
<evidence type="ECO:0000313" key="3">
    <source>
        <dbReference type="EMBL" id="EME71088.1"/>
    </source>
</evidence>
<dbReference type="Proteomes" id="UP000011744">
    <property type="component" value="Unassembled WGS sequence"/>
</dbReference>
<dbReference type="PANTHER" id="PTHR30441">
    <property type="entry name" value="DUF748 DOMAIN-CONTAINING PROTEIN"/>
    <property type="match status" value="1"/>
</dbReference>
<dbReference type="eggNOG" id="COG2982">
    <property type="taxonomic scope" value="Bacteria"/>
</dbReference>
<accession>M3AE68</accession>
<dbReference type="InterPro" id="IPR052894">
    <property type="entry name" value="AsmA-related"/>
</dbReference>
<feature type="region of interest" description="Disordered" evidence="1">
    <location>
        <begin position="550"/>
        <end position="582"/>
    </location>
</feature>
<dbReference type="AlphaFoldDB" id="M3AE68"/>
<feature type="region of interest" description="Disordered" evidence="1">
    <location>
        <begin position="279"/>
        <end position="298"/>
    </location>
</feature>
<comment type="caution">
    <text evidence="3">The sequence shown here is derived from an EMBL/GenBank/DDBJ whole genome shotgun (WGS) entry which is preliminary data.</text>
</comment>
<dbReference type="PATRIC" id="fig|1244869.3.peg.1001"/>
<evidence type="ECO:0000259" key="2">
    <source>
        <dbReference type="Pfam" id="PF05170"/>
    </source>
</evidence>
<keyword evidence="4" id="KW-1185">Reference proteome</keyword>
<dbReference type="PANTHER" id="PTHR30441:SF4">
    <property type="entry name" value="PROTEIN ASMA"/>
    <property type="match status" value="1"/>
</dbReference>